<feature type="compositionally biased region" description="Polar residues" evidence="1">
    <location>
        <begin position="61"/>
        <end position="73"/>
    </location>
</feature>
<accession>M7ATI9</accession>
<feature type="region of interest" description="Disordered" evidence="1">
    <location>
        <begin position="37"/>
        <end position="73"/>
    </location>
</feature>
<reference evidence="3" key="1">
    <citation type="journal article" date="2013" name="Nat. Genet.">
        <title>The draft genomes of soft-shell turtle and green sea turtle yield insights into the development and evolution of the turtle-specific body plan.</title>
        <authorList>
            <person name="Wang Z."/>
            <person name="Pascual-Anaya J."/>
            <person name="Zadissa A."/>
            <person name="Li W."/>
            <person name="Niimura Y."/>
            <person name="Huang Z."/>
            <person name="Li C."/>
            <person name="White S."/>
            <person name="Xiong Z."/>
            <person name="Fang D."/>
            <person name="Wang B."/>
            <person name="Ming Y."/>
            <person name="Chen Y."/>
            <person name="Zheng Y."/>
            <person name="Kuraku S."/>
            <person name="Pignatelli M."/>
            <person name="Herrero J."/>
            <person name="Beal K."/>
            <person name="Nozawa M."/>
            <person name="Li Q."/>
            <person name="Wang J."/>
            <person name="Zhang H."/>
            <person name="Yu L."/>
            <person name="Shigenobu S."/>
            <person name="Wang J."/>
            <person name="Liu J."/>
            <person name="Flicek P."/>
            <person name="Searle S."/>
            <person name="Wang J."/>
            <person name="Kuratani S."/>
            <person name="Yin Y."/>
            <person name="Aken B."/>
            <person name="Zhang G."/>
            <person name="Irie N."/>
        </authorList>
    </citation>
    <scope>NUCLEOTIDE SEQUENCE [LARGE SCALE GENOMIC DNA]</scope>
</reference>
<gene>
    <name evidence="2" type="ORF">UY3_14190</name>
</gene>
<evidence type="ECO:0000256" key="1">
    <source>
        <dbReference type="SAM" id="MobiDB-lite"/>
    </source>
</evidence>
<dbReference type="Proteomes" id="UP000031443">
    <property type="component" value="Unassembled WGS sequence"/>
</dbReference>
<organism evidence="2 3">
    <name type="scientific">Chelonia mydas</name>
    <name type="common">Green sea-turtle</name>
    <name type="synonym">Chelonia agassizi</name>
    <dbReference type="NCBI Taxonomy" id="8469"/>
    <lineage>
        <taxon>Eukaryota</taxon>
        <taxon>Metazoa</taxon>
        <taxon>Chordata</taxon>
        <taxon>Craniata</taxon>
        <taxon>Vertebrata</taxon>
        <taxon>Euteleostomi</taxon>
        <taxon>Archelosauria</taxon>
        <taxon>Testudinata</taxon>
        <taxon>Testudines</taxon>
        <taxon>Cryptodira</taxon>
        <taxon>Durocryptodira</taxon>
        <taxon>Americhelydia</taxon>
        <taxon>Chelonioidea</taxon>
        <taxon>Cheloniidae</taxon>
        <taxon>Chelonia</taxon>
    </lineage>
</organism>
<dbReference type="AlphaFoldDB" id="M7ATI9"/>
<name>M7ATI9_CHEMY</name>
<sequence>MTLFPGHPRPAPGTPMAECRWMEEEGSLFKGLPQLPKVLRAPPTHGPPAAGERQEALGVRGTSSQRDSAPGSSLQARISWVRKELLSLQLTDRALLRQLDPIAQEIQDLRELQLELEELFAEGELLGPAPSSHWHLCPLTLSGGVEGKAL</sequence>
<proteinExistence type="predicted"/>
<dbReference type="EMBL" id="KB561123">
    <property type="protein sequence ID" value="EMP28696.1"/>
    <property type="molecule type" value="Genomic_DNA"/>
</dbReference>
<protein>
    <submittedName>
        <fullName evidence="2">Uncharacterized protein</fullName>
    </submittedName>
</protein>
<evidence type="ECO:0000313" key="3">
    <source>
        <dbReference type="Proteomes" id="UP000031443"/>
    </source>
</evidence>
<evidence type="ECO:0000313" key="2">
    <source>
        <dbReference type="EMBL" id="EMP28696.1"/>
    </source>
</evidence>
<keyword evidence="3" id="KW-1185">Reference proteome</keyword>